<dbReference type="Pfam" id="PF13561">
    <property type="entry name" value="adh_short_C2"/>
    <property type="match status" value="1"/>
</dbReference>
<name>A0A1G6GLN9_9MICO</name>
<accession>A0A1G6GLN9</accession>
<dbReference type="PRINTS" id="PR00080">
    <property type="entry name" value="SDRFAMILY"/>
</dbReference>
<gene>
    <name evidence="4" type="ORF">SAMN05216418_0408</name>
</gene>
<proteinExistence type="inferred from homology"/>
<evidence type="ECO:0000256" key="3">
    <source>
        <dbReference type="SAM" id="MobiDB-lite"/>
    </source>
</evidence>
<dbReference type="AlphaFoldDB" id="A0A1G6GLN9"/>
<protein>
    <recommendedName>
        <fullName evidence="6">SDR family oxidoreductase</fullName>
    </recommendedName>
</protein>
<evidence type="ECO:0000256" key="2">
    <source>
        <dbReference type="ARBA" id="ARBA00023002"/>
    </source>
</evidence>
<dbReference type="GO" id="GO:0016614">
    <property type="term" value="F:oxidoreductase activity, acting on CH-OH group of donors"/>
    <property type="evidence" value="ECO:0007669"/>
    <property type="project" value="UniProtKB-ARBA"/>
</dbReference>
<dbReference type="InterPro" id="IPR020904">
    <property type="entry name" value="Sc_DH/Rdtase_CS"/>
</dbReference>
<dbReference type="PANTHER" id="PTHR48107:SF16">
    <property type="entry name" value="NADPH-DEPENDENT ALDEHYDE REDUCTASE 1, CHLOROPLASTIC"/>
    <property type="match status" value="1"/>
</dbReference>
<dbReference type="PRINTS" id="PR00081">
    <property type="entry name" value="GDHRDH"/>
</dbReference>
<dbReference type="Proteomes" id="UP000183203">
    <property type="component" value="Unassembled WGS sequence"/>
</dbReference>
<evidence type="ECO:0000313" key="4">
    <source>
        <dbReference type="EMBL" id="SDB82887.1"/>
    </source>
</evidence>
<sequence length="310" mass="32900">MGWGTSLSVITVGSMADMYTAQDPTTQYPRPPFPPQQQDGPGDIHKMDPAPDHGEKTYIGKGRLPGRKALVTGGDSGIGRAVAIAYAREGADVAISYLEEEQAQAEEVAELIRAEGRMAVLLPGDLQIEQTNTAVVEKAVAELGGLDILVINAGTMPTVDSIDDFETKTLDHVVQANIYPLFWLTKAASPHLQPGAAIITTSSVQGFQPSPSLAEYAVSKAGIANWTRALSQQLIERGIRVNGVAPGPIWTPLQPSFVPNEKIEEFGSQTPMGRAGQPVELAPAYVFLASQESSYVVGETIAVTGGMPVH</sequence>
<feature type="region of interest" description="Disordered" evidence="3">
    <location>
        <begin position="22"/>
        <end position="61"/>
    </location>
</feature>
<dbReference type="InterPro" id="IPR036291">
    <property type="entry name" value="NAD(P)-bd_dom_sf"/>
</dbReference>
<organism evidence="4 5">
    <name type="scientific">Microbacterium enclense</name>
    <dbReference type="NCBI Taxonomy" id="993073"/>
    <lineage>
        <taxon>Bacteria</taxon>
        <taxon>Bacillati</taxon>
        <taxon>Actinomycetota</taxon>
        <taxon>Actinomycetes</taxon>
        <taxon>Micrococcales</taxon>
        <taxon>Microbacteriaceae</taxon>
        <taxon>Microbacterium</taxon>
    </lineage>
</organism>
<dbReference type="PROSITE" id="PS00061">
    <property type="entry name" value="ADH_SHORT"/>
    <property type="match status" value="1"/>
</dbReference>
<dbReference type="SUPFAM" id="SSF51735">
    <property type="entry name" value="NAD(P)-binding Rossmann-fold domains"/>
    <property type="match status" value="1"/>
</dbReference>
<reference evidence="4 5" key="1">
    <citation type="submission" date="2016-09" db="EMBL/GenBank/DDBJ databases">
        <authorList>
            <person name="Capua I."/>
            <person name="De Benedictis P."/>
            <person name="Joannis T."/>
            <person name="Lombin L.H."/>
            <person name="Cattoli G."/>
        </authorList>
    </citation>
    <scope>NUCLEOTIDE SEQUENCE [LARGE SCALE GENOMIC DNA]</scope>
    <source>
        <strain evidence="4 5">NIO-1002</strain>
    </source>
</reference>
<evidence type="ECO:0000313" key="5">
    <source>
        <dbReference type="Proteomes" id="UP000183203"/>
    </source>
</evidence>
<dbReference type="PANTHER" id="PTHR48107">
    <property type="entry name" value="NADPH-DEPENDENT ALDEHYDE REDUCTASE-LIKE PROTEIN, CHLOROPLASTIC-RELATED"/>
    <property type="match status" value="1"/>
</dbReference>
<dbReference type="Gene3D" id="3.40.50.720">
    <property type="entry name" value="NAD(P)-binding Rossmann-like Domain"/>
    <property type="match status" value="1"/>
</dbReference>
<keyword evidence="2" id="KW-0560">Oxidoreductase</keyword>
<evidence type="ECO:0008006" key="6">
    <source>
        <dbReference type="Google" id="ProtNLM"/>
    </source>
</evidence>
<evidence type="ECO:0000256" key="1">
    <source>
        <dbReference type="ARBA" id="ARBA00006484"/>
    </source>
</evidence>
<dbReference type="STRING" id="993073.AS029_00860"/>
<feature type="compositionally biased region" description="Basic and acidic residues" evidence="3">
    <location>
        <begin position="42"/>
        <end position="58"/>
    </location>
</feature>
<dbReference type="EMBL" id="FMYG01000001">
    <property type="protein sequence ID" value="SDB82887.1"/>
    <property type="molecule type" value="Genomic_DNA"/>
</dbReference>
<dbReference type="InterPro" id="IPR002347">
    <property type="entry name" value="SDR_fam"/>
</dbReference>
<dbReference type="FunFam" id="3.40.50.720:FF:000097">
    <property type="entry name" value="SDR family oxidoreductase"/>
    <property type="match status" value="1"/>
</dbReference>
<comment type="similarity">
    <text evidence="1">Belongs to the short-chain dehydrogenases/reductases (SDR) family.</text>
</comment>